<reference evidence="1 2" key="1">
    <citation type="submission" date="2017-07" db="EMBL/GenBank/DDBJ databases">
        <title>Genomes of Fischerella (Mastigocladus) sp. strains.</title>
        <authorList>
            <person name="Miller S.R."/>
        </authorList>
    </citation>
    <scope>NUCLEOTIDE SEQUENCE [LARGE SCALE GENOMIC DNA]</scope>
    <source>
        <strain evidence="1 2">CCMEE 5318</strain>
    </source>
</reference>
<dbReference type="EMBL" id="NMQE01000751">
    <property type="protein sequence ID" value="PMB17931.1"/>
    <property type="molecule type" value="Genomic_DNA"/>
</dbReference>
<dbReference type="AlphaFoldDB" id="A0A2N6L7C2"/>
<sequence>MRHKAVSILWGCIGAGLLLLLLYNSLTAFRATASPLQQSVEPEPSPKPTLLFTIPYGDRPENILVDTGVFLVEEDETNEEVGDELIEEACPYDFRVSWDGKYFYFLEPNNWGEAQVEAYEGQVGGLIKVFDRRGRLVRTISCPQELMTGGMSIGPDGRIYLLGDQVATITVLTPQGTLDADLTERFRRQLRRLQPDADGLSLLRPEYHTV</sequence>
<accession>A0A2N6L7C2</accession>
<evidence type="ECO:0000313" key="1">
    <source>
        <dbReference type="EMBL" id="PMB17931.1"/>
    </source>
</evidence>
<gene>
    <name evidence="1" type="ORF">CEN46_22345</name>
</gene>
<feature type="non-terminal residue" evidence="1">
    <location>
        <position position="210"/>
    </location>
</feature>
<comment type="caution">
    <text evidence="1">The sequence shown here is derived from an EMBL/GenBank/DDBJ whole genome shotgun (WGS) entry which is preliminary data.</text>
</comment>
<evidence type="ECO:0000313" key="2">
    <source>
        <dbReference type="Proteomes" id="UP000235081"/>
    </source>
</evidence>
<protein>
    <submittedName>
        <fullName evidence="1">Uncharacterized protein</fullName>
    </submittedName>
</protein>
<name>A0A2N6L7C2_9CYAN</name>
<dbReference type="RefSeq" id="WP_146008769.1">
    <property type="nucleotide sequence ID" value="NZ_NMQE01000751.1"/>
</dbReference>
<dbReference type="Proteomes" id="UP000235081">
    <property type="component" value="Unassembled WGS sequence"/>
</dbReference>
<dbReference type="SUPFAM" id="SSF75011">
    <property type="entry name" value="3-carboxy-cis,cis-mucoante lactonizing enzyme"/>
    <property type="match status" value="1"/>
</dbReference>
<organism evidence="1 2">
    <name type="scientific">Fischerella thermalis CCMEE 5318</name>
    <dbReference type="NCBI Taxonomy" id="2019666"/>
    <lineage>
        <taxon>Bacteria</taxon>
        <taxon>Bacillati</taxon>
        <taxon>Cyanobacteriota</taxon>
        <taxon>Cyanophyceae</taxon>
        <taxon>Nostocales</taxon>
        <taxon>Hapalosiphonaceae</taxon>
        <taxon>Fischerella</taxon>
    </lineage>
</organism>
<proteinExistence type="predicted"/>